<accession>A0A1E3V6C0</accession>
<organism evidence="2 3">
    <name type="scientific">Sinorhizobium alkalisoli</name>
    <dbReference type="NCBI Taxonomy" id="1752398"/>
    <lineage>
        <taxon>Bacteria</taxon>
        <taxon>Pseudomonadati</taxon>
        <taxon>Pseudomonadota</taxon>
        <taxon>Alphaproteobacteria</taxon>
        <taxon>Hyphomicrobiales</taxon>
        <taxon>Rhizobiaceae</taxon>
        <taxon>Sinorhizobium/Ensifer group</taxon>
        <taxon>Sinorhizobium</taxon>
    </lineage>
</organism>
<evidence type="ECO:0000313" key="3">
    <source>
        <dbReference type="Proteomes" id="UP000094342"/>
    </source>
</evidence>
<keyword evidence="1" id="KW-1133">Transmembrane helix</keyword>
<dbReference type="Proteomes" id="UP000094342">
    <property type="component" value="Unassembled WGS sequence"/>
</dbReference>
<feature type="transmembrane region" description="Helical" evidence="1">
    <location>
        <begin position="204"/>
        <end position="224"/>
    </location>
</feature>
<dbReference type="EMBL" id="LYBW01000065">
    <property type="protein sequence ID" value="ODR88386.1"/>
    <property type="molecule type" value="Genomic_DNA"/>
</dbReference>
<keyword evidence="1" id="KW-0472">Membrane</keyword>
<reference evidence="3" key="1">
    <citation type="submission" date="2016-05" db="EMBL/GenBank/DDBJ databases">
        <authorList>
            <person name="Li Y."/>
        </authorList>
    </citation>
    <scope>NUCLEOTIDE SEQUENCE [LARGE SCALE GENOMIC DNA]</scope>
    <source>
        <strain evidence="3">YIC4027</strain>
    </source>
</reference>
<proteinExistence type="predicted"/>
<gene>
    <name evidence="2" type="ORF">A8M32_25625</name>
</gene>
<feature type="transmembrane region" description="Helical" evidence="1">
    <location>
        <begin position="99"/>
        <end position="124"/>
    </location>
</feature>
<feature type="transmembrane region" description="Helical" evidence="1">
    <location>
        <begin position="20"/>
        <end position="46"/>
    </location>
</feature>
<comment type="caution">
    <text evidence="2">The sequence shown here is derived from an EMBL/GenBank/DDBJ whole genome shotgun (WGS) entry which is preliminary data.</text>
</comment>
<keyword evidence="3" id="KW-1185">Reference proteome</keyword>
<feature type="transmembrane region" description="Helical" evidence="1">
    <location>
        <begin position="66"/>
        <end position="87"/>
    </location>
</feature>
<feature type="transmembrane region" description="Helical" evidence="1">
    <location>
        <begin position="144"/>
        <end position="162"/>
    </location>
</feature>
<protein>
    <recommendedName>
        <fullName evidence="4">DUF998 domain-containing protein</fullName>
    </recommendedName>
</protein>
<sequence>MIALRTSGHEKEEAMSHTDVGVRVAGMWLAIASFILAASLLFHGPISPDFGTQMNRIADGSLRWSIIHWAAAAALSFFAVASLIMLTTNSRLTQEWWTLSAWALVPVGALWTASTAVAEATVIFNAAVTGNREVYESWWMFAEGRANGFAAMALAFTVIAANEARVSHSVTPHWAARVAAVAGAACVLGWVLGSWLHLPLGAPIWLAGAIVTCLWLVWFGLSLARVEAGRASIRRDARSGA</sequence>
<feature type="transmembrane region" description="Helical" evidence="1">
    <location>
        <begin position="174"/>
        <end position="198"/>
    </location>
</feature>
<evidence type="ECO:0000313" key="2">
    <source>
        <dbReference type="EMBL" id="ODR88386.1"/>
    </source>
</evidence>
<evidence type="ECO:0000256" key="1">
    <source>
        <dbReference type="SAM" id="Phobius"/>
    </source>
</evidence>
<dbReference type="AlphaFoldDB" id="A0A1E3V6C0"/>
<evidence type="ECO:0008006" key="4">
    <source>
        <dbReference type="Google" id="ProtNLM"/>
    </source>
</evidence>
<name>A0A1E3V6C0_9HYPH</name>
<keyword evidence="1" id="KW-0812">Transmembrane</keyword>